<comment type="subcellular location">
    <subcellularLocation>
        <location evidence="1">Nucleus</location>
    </subcellularLocation>
</comment>
<feature type="compositionally biased region" description="Basic and acidic residues" evidence="5">
    <location>
        <begin position="128"/>
        <end position="141"/>
    </location>
</feature>
<dbReference type="EMBL" id="JAZDUA010000325">
    <property type="protein sequence ID" value="KAK7794632.1"/>
    <property type="molecule type" value="Genomic_DNA"/>
</dbReference>
<evidence type="ECO:0000313" key="7">
    <source>
        <dbReference type="EMBL" id="KAK7794632.1"/>
    </source>
</evidence>
<dbReference type="InterPro" id="IPR036218">
    <property type="entry name" value="HIVI-bd_sf"/>
</dbReference>
<feature type="compositionally biased region" description="Acidic residues" evidence="5">
    <location>
        <begin position="99"/>
        <end position="108"/>
    </location>
</feature>
<dbReference type="AlphaFoldDB" id="A0AAN9Z3B2"/>
<evidence type="ECO:0000256" key="5">
    <source>
        <dbReference type="SAM" id="MobiDB-lite"/>
    </source>
</evidence>
<dbReference type="SUPFAM" id="SSF63748">
    <property type="entry name" value="Tudor/PWWP/MBT"/>
    <property type="match status" value="1"/>
</dbReference>
<protein>
    <recommendedName>
        <fullName evidence="6">PWWP domain-containing protein</fullName>
    </recommendedName>
</protein>
<gene>
    <name evidence="7" type="ORF">R5R35_004428</name>
</gene>
<feature type="region of interest" description="Disordered" evidence="5">
    <location>
        <begin position="82"/>
        <end position="235"/>
    </location>
</feature>
<dbReference type="SUPFAM" id="SSF140576">
    <property type="entry name" value="HIV integrase-binding domain"/>
    <property type="match status" value="1"/>
</dbReference>
<proteinExistence type="inferred from homology"/>
<feature type="compositionally biased region" description="Basic and acidic residues" evidence="5">
    <location>
        <begin position="403"/>
        <end position="421"/>
    </location>
</feature>
<feature type="compositionally biased region" description="Polar residues" evidence="5">
    <location>
        <begin position="171"/>
        <end position="191"/>
    </location>
</feature>
<dbReference type="CDD" id="cd05834">
    <property type="entry name" value="PWWP_HRP"/>
    <property type="match status" value="1"/>
</dbReference>
<dbReference type="PANTHER" id="PTHR12550:SF70">
    <property type="entry name" value="JIL-1 ANCHORING AND STABILIZING PROTEIN, ISOFORM A"/>
    <property type="match status" value="1"/>
</dbReference>
<feature type="domain" description="PWWP" evidence="6">
    <location>
        <begin position="6"/>
        <end position="61"/>
    </location>
</feature>
<comment type="similarity">
    <text evidence="2">Belongs to the HDGF family.</text>
</comment>
<name>A0AAN9Z3B2_9ORTH</name>
<evidence type="ECO:0000313" key="8">
    <source>
        <dbReference type="Proteomes" id="UP001378592"/>
    </source>
</evidence>
<dbReference type="InterPro" id="IPR035441">
    <property type="entry name" value="TFIIS/LEDGF_dom_sf"/>
</dbReference>
<evidence type="ECO:0000256" key="3">
    <source>
        <dbReference type="ARBA" id="ARBA00023054"/>
    </source>
</evidence>
<accession>A0AAN9Z3B2</accession>
<keyword evidence="4" id="KW-0539">Nucleus</keyword>
<dbReference type="Gene3D" id="1.20.930.10">
    <property type="entry name" value="Conserved domain common to transcription factors TFIIS, elongin A, CRSP70"/>
    <property type="match status" value="1"/>
</dbReference>
<comment type="caution">
    <text evidence="7">The sequence shown here is derived from an EMBL/GenBank/DDBJ whole genome shotgun (WGS) entry which is preliminary data.</text>
</comment>
<sequence length="431" mass="48591">MVKFSVGDKVFAKVRGYPAWPARVEAVADATPNKVKYHVFFYGTLETAVCKSEDIYPYAENKENYGKPSKRRLFNEGLAQIEGRAPVPALPRRNNTQNEGDDEEEEEGTLVIDENPSAKYGKPIKRKRDSDATGDHGDEKLNVSLPSTSTSEVKNRRGSLPAQKRLKKDSTSSSGDAKGNDQSPTSKQEIVSRSGRKIKPKRFADEEAFNSASVSALPENAKEGSATGATNFPLKGVNKKDAAANLLIRVKERRKKQLEFWKKELEMLKQEERLKIEFNIKKPNPEQGLTILNEFHHIGIEPLMLKKHPHVLETIKKLCKYVGNPVGWKYSKEQKKSFAAICEKVKQKAKVIIDEFAVMFNVTDISTFHDVFLESVAELKNKTNKWDQNKFLAMVEDPTAKQVENKKTDVKKTDAESRFSSDAENGLQEEE</sequence>
<dbReference type="GO" id="GO:0005634">
    <property type="term" value="C:nucleus"/>
    <property type="evidence" value="ECO:0007669"/>
    <property type="project" value="UniProtKB-SubCell"/>
</dbReference>
<dbReference type="PANTHER" id="PTHR12550">
    <property type="entry name" value="HEPATOMA-DERIVED GROWTH FACTOR-RELATED"/>
    <property type="match status" value="1"/>
</dbReference>
<dbReference type="InterPro" id="IPR000313">
    <property type="entry name" value="PWWP_dom"/>
</dbReference>
<dbReference type="Proteomes" id="UP001378592">
    <property type="component" value="Unassembled WGS sequence"/>
</dbReference>
<organism evidence="7 8">
    <name type="scientific">Gryllus longicercus</name>
    <dbReference type="NCBI Taxonomy" id="2509291"/>
    <lineage>
        <taxon>Eukaryota</taxon>
        <taxon>Metazoa</taxon>
        <taxon>Ecdysozoa</taxon>
        <taxon>Arthropoda</taxon>
        <taxon>Hexapoda</taxon>
        <taxon>Insecta</taxon>
        <taxon>Pterygota</taxon>
        <taxon>Neoptera</taxon>
        <taxon>Polyneoptera</taxon>
        <taxon>Orthoptera</taxon>
        <taxon>Ensifera</taxon>
        <taxon>Gryllidea</taxon>
        <taxon>Grylloidea</taxon>
        <taxon>Gryllidae</taxon>
        <taxon>Gryllinae</taxon>
        <taxon>Gryllus</taxon>
    </lineage>
</organism>
<dbReference type="Pfam" id="PF00855">
    <property type="entry name" value="PWWP"/>
    <property type="match status" value="1"/>
</dbReference>
<evidence type="ECO:0000256" key="1">
    <source>
        <dbReference type="ARBA" id="ARBA00004123"/>
    </source>
</evidence>
<keyword evidence="8" id="KW-1185">Reference proteome</keyword>
<evidence type="ECO:0000256" key="2">
    <source>
        <dbReference type="ARBA" id="ARBA00005309"/>
    </source>
</evidence>
<feature type="region of interest" description="Disordered" evidence="5">
    <location>
        <begin position="403"/>
        <end position="431"/>
    </location>
</feature>
<keyword evidence="3" id="KW-0175">Coiled coil</keyword>
<dbReference type="PROSITE" id="PS50812">
    <property type="entry name" value="PWWP"/>
    <property type="match status" value="1"/>
</dbReference>
<evidence type="ECO:0000259" key="6">
    <source>
        <dbReference type="PROSITE" id="PS50812"/>
    </source>
</evidence>
<dbReference type="SMART" id="SM00293">
    <property type="entry name" value="PWWP"/>
    <property type="match status" value="1"/>
</dbReference>
<evidence type="ECO:0000256" key="4">
    <source>
        <dbReference type="ARBA" id="ARBA00023242"/>
    </source>
</evidence>
<dbReference type="InterPro" id="IPR021567">
    <property type="entry name" value="LEDGF_IBD"/>
</dbReference>
<dbReference type="Gene3D" id="2.30.30.140">
    <property type="match status" value="1"/>
</dbReference>
<dbReference type="Pfam" id="PF11467">
    <property type="entry name" value="LEDGF"/>
    <property type="match status" value="1"/>
</dbReference>
<reference evidence="7 8" key="1">
    <citation type="submission" date="2024-03" db="EMBL/GenBank/DDBJ databases">
        <title>The genome assembly and annotation of the cricket Gryllus longicercus Weissman &amp; Gray.</title>
        <authorList>
            <person name="Szrajer S."/>
            <person name="Gray D."/>
            <person name="Ylla G."/>
        </authorList>
    </citation>
    <scope>NUCLEOTIDE SEQUENCE [LARGE SCALE GENOMIC DNA]</scope>
    <source>
        <strain evidence="7">DAG 2021-001</strain>
        <tissue evidence="7">Whole body minus gut</tissue>
    </source>
</reference>